<dbReference type="Proteomes" id="UP001174909">
    <property type="component" value="Unassembled WGS sequence"/>
</dbReference>
<accession>A0AA35X7A7</accession>
<comment type="similarity">
    <text evidence="1">Belongs to the CDK5RAP3 family.</text>
</comment>
<evidence type="ECO:0000256" key="2">
    <source>
        <dbReference type="SAM" id="MobiDB-lite"/>
    </source>
</evidence>
<dbReference type="PANTHER" id="PTHR14894:SF0">
    <property type="entry name" value="CDK5 REGULATORY SUBUNIT-ASSOCIATED PROTEIN 3"/>
    <property type="match status" value="1"/>
</dbReference>
<dbReference type="AlphaFoldDB" id="A0AA35X7A7"/>
<feature type="compositionally biased region" description="Basic and acidic residues" evidence="2">
    <location>
        <begin position="333"/>
        <end position="343"/>
    </location>
</feature>
<dbReference type="Pfam" id="PF05600">
    <property type="entry name" value="CDK5RAP3"/>
    <property type="match status" value="1"/>
</dbReference>
<dbReference type="GO" id="GO:0007346">
    <property type="term" value="P:regulation of mitotic cell cycle"/>
    <property type="evidence" value="ECO:0007669"/>
    <property type="project" value="TreeGrafter"/>
</dbReference>
<name>A0AA35X7A7_GEOBA</name>
<dbReference type="EMBL" id="CASHTH010003594">
    <property type="protein sequence ID" value="CAI8046869.1"/>
    <property type="molecule type" value="Genomic_DNA"/>
</dbReference>
<sequence length="534" mass="59684">MRMREKNMDGELELPIDIHYNKLLDWLIDRRHCDSKWTVQIRRIREKINASLPSLPPDQLATLGDRPALNYFQCRQILETVKTVDGDSKSLFGKYNSPRVQEWAEIVRDFEKGGVYLADCAQQLTRNVNYEIPALKQSLARSQQIQQDTLKREQEARSTAASLRQVPRLMSGDGYPGGFIPISCSWVFCLHLQGEGVREELQDLLSELPGIFQQTLDGLQSLSPALSYYQTVVETNTGRPVDPPTFLPVLHYLMTNGNVTVYRWRHGVEPETEVLQELPAGSQQPQAGDIDWGDLSSDIQSDGIENQSDGIDWDNPGILELGDIVVLEDSAVEKGGEGGRQEEGVASLKQQSKSCADSAGDLETLLSSPVTRALFLDDIMELKEFISWRLRELTRTDDILSGQFSGDGGEVKQKGAESVQSMLDCVLAVLTPLTSPRTQHLLLMKSSGHYLDRMASSLLSPQLLANKAQAQAELAVVRRDEAVAMAMSVEPQLSGLSIETRSLQRQVEQEISLLYRQREVNIIGEINVTLQQHQ</sequence>
<dbReference type="InterPro" id="IPR008491">
    <property type="entry name" value="CDK5RAP3"/>
</dbReference>
<reference evidence="3" key="1">
    <citation type="submission" date="2023-03" db="EMBL/GenBank/DDBJ databases">
        <authorList>
            <person name="Steffen K."/>
            <person name="Cardenas P."/>
        </authorList>
    </citation>
    <scope>NUCLEOTIDE SEQUENCE</scope>
</reference>
<keyword evidence="4" id="KW-1185">Reference proteome</keyword>
<evidence type="ECO:0000313" key="3">
    <source>
        <dbReference type="EMBL" id="CAI8046869.1"/>
    </source>
</evidence>
<feature type="region of interest" description="Disordered" evidence="2">
    <location>
        <begin position="333"/>
        <end position="352"/>
    </location>
</feature>
<protein>
    <submittedName>
        <fullName evidence="3">CDK5 regulatory subunit-associated protein 3</fullName>
    </submittedName>
</protein>
<gene>
    <name evidence="3" type="ORF">GBAR_LOCUS25919</name>
</gene>
<dbReference type="GO" id="GO:0012505">
    <property type="term" value="C:endomembrane system"/>
    <property type="evidence" value="ECO:0007669"/>
    <property type="project" value="TreeGrafter"/>
</dbReference>
<evidence type="ECO:0000313" key="4">
    <source>
        <dbReference type="Proteomes" id="UP001174909"/>
    </source>
</evidence>
<comment type="caution">
    <text evidence="3">The sequence shown here is derived from an EMBL/GenBank/DDBJ whole genome shotgun (WGS) entry which is preliminary data.</text>
</comment>
<proteinExistence type="inferred from homology"/>
<organism evidence="3 4">
    <name type="scientific">Geodia barretti</name>
    <name type="common">Barrett's horny sponge</name>
    <dbReference type="NCBI Taxonomy" id="519541"/>
    <lineage>
        <taxon>Eukaryota</taxon>
        <taxon>Metazoa</taxon>
        <taxon>Porifera</taxon>
        <taxon>Demospongiae</taxon>
        <taxon>Heteroscleromorpha</taxon>
        <taxon>Tetractinellida</taxon>
        <taxon>Astrophorina</taxon>
        <taxon>Geodiidae</taxon>
        <taxon>Geodia</taxon>
    </lineage>
</organism>
<evidence type="ECO:0000256" key="1">
    <source>
        <dbReference type="ARBA" id="ARBA00007478"/>
    </source>
</evidence>
<dbReference type="PANTHER" id="PTHR14894">
    <property type="entry name" value="CDK5 REGULATORY SUBUNIT-ASSOCIATED PROTEIN 3"/>
    <property type="match status" value="1"/>
</dbReference>